<keyword evidence="2" id="KW-1185">Reference proteome</keyword>
<dbReference type="InterPro" id="IPR009923">
    <property type="entry name" value="Dodecin"/>
</dbReference>
<dbReference type="Pfam" id="PF07311">
    <property type="entry name" value="Dodecin"/>
    <property type="match status" value="1"/>
</dbReference>
<dbReference type="Proteomes" id="UP000253941">
    <property type="component" value="Unassembled WGS sequence"/>
</dbReference>
<dbReference type="InterPro" id="IPR036694">
    <property type="entry name" value="Dodecin-like_sf"/>
</dbReference>
<dbReference type="EMBL" id="QPMH01000021">
    <property type="protein sequence ID" value="RDD60733.1"/>
    <property type="molecule type" value="Genomic_DNA"/>
</dbReference>
<evidence type="ECO:0000313" key="1">
    <source>
        <dbReference type="EMBL" id="RDD60733.1"/>
    </source>
</evidence>
<proteinExistence type="predicted"/>
<evidence type="ECO:0000313" key="2">
    <source>
        <dbReference type="Proteomes" id="UP000253941"/>
    </source>
</evidence>
<dbReference type="PANTHER" id="PTHR39324:SF1">
    <property type="entry name" value="CALCIUM DODECIN"/>
    <property type="match status" value="1"/>
</dbReference>
<organism evidence="1 2">
    <name type="scientific">Ferruginivarius sediminum</name>
    <dbReference type="NCBI Taxonomy" id="2661937"/>
    <lineage>
        <taxon>Bacteria</taxon>
        <taxon>Pseudomonadati</taxon>
        <taxon>Pseudomonadota</taxon>
        <taxon>Alphaproteobacteria</taxon>
        <taxon>Rhodospirillales</taxon>
        <taxon>Rhodospirillaceae</taxon>
        <taxon>Ferruginivarius</taxon>
    </lineage>
</organism>
<protein>
    <submittedName>
        <fullName evidence="1">Dodecin domain-containing protein</fullName>
    </submittedName>
</protein>
<dbReference type="PANTHER" id="PTHR39324">
    <property type="entry name" value="CALCIUM DODECIN"/>
    <property type="match status" value="1"/>
</dbReference>
<sequence>MEAVARVTTITAASEKSFQDAVEKAVARASKTLRGVTGAEIESQKVKVEDGRITEYRATVNVTFILEG</sequence>
<comment type="caution">
    <text evidence="1">The sequence shown here is derived from an EMBL/GenBank/DDBJ whole genome shotgun (WGS) entry which is preliminary data.</text>
</comment>
<dbReference type="InterPro" id="IPR025543">
    <property type="entry name" value="Dodecin-like"/>
</dbReference>
<gene>
    <name evidence="1" type="ORF">DRB17_16565</name>
</gene>
<dbReference type="SUPFAM" id="SSF89807">
    <property type="entry name" value="Dodecin-like"/>
    <property type="match status" value="1"/>
</dbReference>
<dbReference type="AlphaFoldDB" id="A0A369T5Y6"/>
<dbReference type="Gene3D" id="3.30.1660.10">
    <property type="entry name" value="Flavin-binding protein dodecin"/>
    <property type="match status" value="1"/>
</dbReference>
<dbReference type="RefSeq" id="WP_114583396.1">
    <property type="nucleotide sequence ID" value="NZ_QPMH01000021.1"/>
</dbReference>
<accession>A0A369T5Y6</accession>
<reference evidence="1 2" key="1">
    <citation type="submission" date="2018-07" db="EMBL/GenBank/DDBJ databases">
        <title>Venubactetium sediminum gen. nov., sp. nov., isolated from a marine solar saltern.</title>
        <authorList>
            <person name="Wang S."/>
        </authorList>
    </citation>
    <scope>NUCLEOTIDE SEQUENCE [LARGE SCALE GENOMIC DNA]</scope>
    <source>
        <strain evidence="1 2">WD2A32</strain>
    </source>
</reference>
<name>A0A369T5Y6_9PROT</name>